<dbReference type="Pfam" id="PF18760">
    <property type="entry name" value="ART-PolyVal"/>
    <property type="match status" value="1"/>
</dbReference>
<dbReference type="EMBL" id="LSZQ01000025">
    <property type="protein sequence ID" value="KXU37002.1"/>
    <property type="molecule type" value="Genomic_DNA"/>
</dbReference>
<evidence type="ECO:0000256" key="1">
    <source>
        <dbReference type="SAM" id="MobiDB-lite"/>
    </source>
</evidence>
<gene>
    <name evidence="4" type="ORF">AXK11_03050</name>
</gene>
<feature type="region of interest" description="Disordered" evidence="1">
    <location>
        <begin position="840"/>
        <end position="859"/>
    </location>
</feature>
<dbReference type="Proteomes" id="UP000070058">
    <property type="component" value="Unassembled WGS sequence"/>
</dbReference>
<dbReference type="InterPro" id="IPR040824">
    <property type="entry name" value="LPD3"/>
</dbReference>
<evidence type="ECO:0000313" key="5">
    <source>
        <dbReference type="Proteomes" id="UP000070058"/>
    </source>
</evidence>
<reference evidence="5" key="1">
    <citation type="submission" date="2016-02" db="EMBL/GenBank/DDBJ databases">
        <authorList>
            <person name="Sanders J.G."/>
            <person name="Lin J.Y."/>
            <person name="Wertz J.T."/>
            <person name="Russell J.A."/>
            <person name="Moreau C.S."/>
            <person name="Powell S."/>
        </authorList>
    </citation>
    <scope>NUCLEOTIDE SEQUENCE [LARGE SCALE GENOMIC DNA]</scope>
    <source>
        <strain evidence="5">CAG34</strain>
    </source>
</reference>
<feature type="compositionally biased region" description="Basic and acidic residues" evidence="1">
    <location>
        <begin position="563"/>
        <end position="579"/>
    </location>
</feature>
<protein>
    <submittedName>
        <fullName evidence="4">Uncharacterized protein</fullName>
    </submittedName>
</protein>
<proteinExistence type="predicted"/>
<keyword evidence="5" id="KW-1185">Reference proteome</keyword>
<dbReference type="STRING" id="1548207.AXK11_03050"/>
<sequence>MQGVVGWRVPREYGDELADRLGGSREWVREALPVSEVNEQSFLGQVAHGLAQAVGQLYEEGYEDALEHTGDKERAHDAGLKNVPAAALEYLGDKLVVGKILKPLVGKVTVGQVLKAAGASAASEGLTEGAQQMWQNAVAKWLSGYDPDRKLDQEVLHAAILGATVGGIAGGGGVAAKGVLQGGVFDPSIGRTPDGRASETELGEGERLANAGGVADPSLMRADDVGTSRVERLNAAMAKQLEQIDGTKRSSTDSLGGELAGSPSDVGTPSAPDGPLDLEALLARAGEHSQGARAAIEAEQRARAERLEEAKRRREQFDEYLAQARELAAAENPKPAAVKGVVTTLRAYTEDKAVGLGEDQLSKAYELLRELTPRYEAIITAEQEAGQERLAAAKEQAEAEAAERKVRIREERRAIRADDKQRLENLSDDELAKRAQEGDEAAWRELERRAQDSGPGFTDEEDLLTVLRRIKLPTRDSGLQAELDGLRKEGMSFGTAQQLFDAKKSSLDKTAEALREDYGFHQIQTPDDVLGYAQRAIAGERILPQPRVDFAREGAKAGGQPDTHNEQRLESDPTADRPDPFTGERSFITGSRVTADEAKGIARRARERLAAVPEPDAGGAQGVAAAQLRDGQKILPLARSPDGASVINTRTGQALPQIGRGVEAYVYEDAAQGVVYKVYETGSSSDQSIGMRLAIDEGMVGLDTGQFPDIIEKTWAINELGGTPTEIVGLTEDGEIVVKQPRGNDAARWARAQVIAKARLQEIPAEVLGRIDPRSPVYYAQIEGQDVLLGDLHARNLIGDTIGEGRINDLATHVLTEEELRTVPRLAEWIESRRGQAQARGAAEFAKGGDRPLADTSSPEAALKADTATLRGVADPSSLRGVDAASSAGSSTPLPSAGDSGAVLPEADFRARVQRIAPGLMLQYRALVGDPQMLIELGVKPEDLEGGEQAAHLARGRERILWFLQRNLRADKDGLMDERLRRDVLHEAAHAWLNTLPADRRAQLRDLWRRDVEAGDGWLAKVQKEGAALREGVREDWAEYWAERLAWENNRWAQARESWGLAGDRGLVAQVAAELRQFLEEAIELLRRAFTRTKRYNIDFRDFLVDTRFGEPRQAGAQAKKHPATIRAESIPSTPNPNVQDDGGNALAVVERPAKVKESGESPVARDIEAGKPLRAAARVLGGQAAWSRGRNAGDTRLGYQDWVKAHSEPFKKWFGDWEAVRGVKQLESQGPLVLDGVEELADNKAMRRKFHEFGEVANELDGRRVKFPSRMAGKIARDKGLSPLRVAAGFDRLFRAAVPMYSEELKPKEKDQSGLAGYHHYVAKLRFEGGDYYVRFTVHEQRASGVERAGGQSTMHSSFISEVRIYSSSAVGTSSDALPVLTKAQTESSAMAEPRYDSKLGAWLEAGKSEIDEEKLIAETGEPKAVVLSEWAASKVAQTEKWRAKYPDWWRGVEREVDEISSHLEFLKEMQGGTGLGKTTYQLGVVDRVYGGRGAYDAAAAAGRTKLGYWQWLQVRTPEFKEWFGDWEGLRAQKRLDAMQPVSVPIPDKWRGLPVEQLRKEALEKLRGLVGDKRKGEGFTDIEHPELGTIRVDGRGVRKTKHASADPAKLLVAAHVDKILPEAIYSRSEPPEEGSNKPNTEGVSKLLARVEVDGLELVAIFTVLREPDGSWYYNTVVVHDLKSAEGEAGGLTTEYNQQSAEKRAAPLSSLREHHRKPLRRVNPETVSQAVDPETGEPVVVYHGTQRPDRVGTVFSAERATSGPMAFFTDNAEVASGYAQTKSDTSIGGASAYSEWFKFDVGGGQEVLLEQAWGSLSAQEQAVILERMENIGVDEDSGDPIYDPSGEHRLVDSGEYARVLRQKRGNALSVLVELWLNHGNLYDREEQFVEVLRLAGVDSKRVRMDSPWARHDAVYAVHLSVRNPLDTAAIGPDVVSALEEAAKAAPEPKYRDGVDFWDKEAMPPSVWLEQLHEDLETGSQRAWTSIPDWVSDTLKKLGYDGIRDRGGKYHDLEHTVWIPFYPEQVKSALGNRGTFDAANPDITYELRDARREAAKRQVYEATGVPQSIYHEIEARLDRVRARQMQEREARYRLSPAAQATGAAADEAGLVTRAVRGVLDKWAEPVVRRLEKINAVLGAQLRRFEFTMNRERAKGLGHAQGFTNGLRELAARMSQNHRPVDRKQALAAAIAQARASGLAGTEAELVAGLGGMSGDDYLELDLALKNRDGARRDAILEQYGLAEAWAQVEELLADYNRRLRKAGFKFGWLADYFPRKVTDLSGLLAYLESDEAAVKTALDEAIAAVIKERGEGEQGPASREAVVVRAERADEVARGILEGRIPLPDNLRRRALVQVTEGMNRFYASPAEALSHYIEQASEALAAAKLFGEYARHGGPLPQVGEVLLDEIGDLFGLRLGPSVEAYVQGLVATGAIGAAQAGEVGDRQDLLPARLPQRPPRQTHACRGRYRNRATGQLGLAELLAGRTAGGPILKCEQALRVSLLRSFFGRRFRFLGAGRVGLQFVQGGFVFCAPAVQHFNRFGESFTQRGEFVFYLGWDDWINMAGDQAARFHVAQGLHQHFFRNPG</sequence>
<name>A0A139SR40_9BACT</name>
<feature type="region of interest" description="Disordered" evidence="1">
    <location>
        <begin position="874"/>
        <end position="901"/>
    </location>
</feature>
<comment type="caution">
    <text evidence="4">The sequence shown here is derived from an EMBL/GenBank/DDBJ whole genome shotgun (WGS) entry which is preliminary data.</text>
</comment>
<feature type="region of interest" description="Disordered" evidence="1">
    <location>
        <begin position="1114"/>
        <end position="1140"/>
    </location>
</feature>
<feature type="region of interest" description="Disordered" evidence="1">
    <location>
        <begin position="553"/>
        <end position="593"/>
    </location>
</feature>
<evidence type="ECO:0000259" key="2">
    <source>
        <dbReference type="Pfam" id="PF18760"/>
    </source>
</evidence>
<evidence type="ECO:0000259" key="3">
    <source>
        <dbReference type="Pfam" id="PF18798"/>
    </source>
</evidence>
<dbReference type="InterPro" id="IPR049522">
    <property type="entry name" value="ART-PolyVal_dom"/>
</dbReference>
<feature type="domain" description="Large polyvalent protein-associated" evidence="3">
    <location>
        <begin position="1557"/>
        <end position="1674"/>
    </location>
</feature>
<dbReference type="Pfam" id="PF18798">
    <property type="entry name" value="LPD3"/>
    <property type="match status" value="1"/>
</dbReference>
<evidence type="ECO:0000313" key="4">
    <source>
        <dbReference type="EMBL" id="KXU37002.1"/>
    </source>
</evidence>
<feature type="region of interest" description="Disordered" evidence="1">
    <location>
        <begin position="241"/>
        <end position="276"/>
    </location>
</feature>
<organism evidence="4 5">
    <name type="scientific">Cephaloticoccus primus</name>
    <dbReference type="NCBI Taxonomy" id="1548207"/>
    <lineage>
        <taxon>Bacteria</taxon>
        <taxon>Pseudomonadati</taxon>
        <taxon>Verrucomicrobiota</taxon>
        <taxon>Opitutia</taxon>
        <taxon>Opitutales</taxon>
        <taxon>Opitutaceae</taxon>
        <taxon>Cephaloticoccus</taxon>
    </lineage>
</organism>
<feature type="domain" description="ART-PolyVal-like" evidence="2">
    <location>
        <begin position="1734"/>
        <end position="1784"/>
    </location>
</feature>
<accession>A0A139SR40</accession>